<organism evidence="3 4">
    <name type="scientific">Fodinibius roseus</name>
    <dbReference type="NCBI Taxonomy" id="1194090"/>
    <lineage>
        <taxon>Bacteria</taxon>
        <taxon>Pseudomonadati</taxon>
        <taxon>Balneolota</taxon>
        <taxon>Balneolia</taxon>
        <taxon>Balneolales</taxon>
        <taxon>Balneolaceae</taxon>
        <taxon>Fodinibius</taxon>
    </lineage>
</organism>
<dbReference type="STRING" id="1194090.SAMN05443144_10639"/>
<feature type="transmembrane region" description="Helical" evidence="1">
    <location>
        <begin position="12"/>
        <end position="33"/>
    </location>
</feature>
<dbReference type="EMBL" id="FQUS01000006">
    <property type="protein sequence ID" value="SHF17735.1"/>
    <property type="molecule type" value="Genomic_DNA"/>
</dbReference>
<reference evidence="3 4" key="1">
    <citation type="submission" date="2016-11" db="EMBL/GenBank/DDBJ databases">
        <authorList>
            <person name="Jaros S."/>
            <person name="Januszkiewicz K."/>
            <person name="Wedrychowicz H."/>
        </authorList>
    </citation>
    <scope>NUCLEOTIDE SEQUENCE [LARGE SCALE GENOMIC DNA]</scope>
    <source>
        <strain evidence="3 4">DSM 21986</strain>
    </source>
</reference>
<dbReference type="PANTHER" id="PTHR28008:SF1">
    <property type="entry name" value="DOMAIN PROTEIN, PUTATIVE (AFU_ORTHOLOGUE AFUA_3G10980)-RELATED"/>
    <property type="match status" value="1"/>
</dbReference>
<accession>A0A1M4ZID4</accession>
<sequence length="131" mass="14696">MKSNAIYSFLSGNSYLLTLGIIVLTLIMLALTLMPAETFSHHEIWSYDKIGHLLLFGTWTLLLGLYHNISIAGNTNFWVIFLIGTSFGILIELLQHSLPSLNRHADIVDVVFDTIGCLLAIWVLKIILPKK</sequence>
<gene>
    <name evidence="3" type="ORF">SAMN05443144_10639</name>
</gene>
<feature type="domain" description="VanZ-like" evidence="2">
    <location>
        <begin position="35"/>
        <end position="127"/>
    </location>
</feature>
<name>A0A1M4ZID4_9BACT</name>
<feature type="transmembrane region" description="Helical" evidence="1">
    <location>
        <begin position="53"/>
        <end position="71"/>
    </location>
</feature>
<evidence type="ECO:0000259" key="2">
    <source>
        <dbReference type="Pfam" id="PF04892"/>
    </source>
</evidence>
<evidence type="ECO:0000256" key="1">
    <source>
        <dbReference type="SAM" id="Phobius"/>
    </source>
</evidence>
<dbReference type="NCBIfam" id="NF037970">
    <property type="entry name" value="vanZ_1"/>
    <property type="match status" value="1"/>
</dbReference>
<dbReference type="RefSeq" id="WP_073061349.1">
    <property type="nucleotide sequence ID" value="NZ_FQUS01000006.1"/>
</dbReference>
<keyword evidence="1" id="KW-1133">Transmembrane helix</keyword>
<dbReference type="AlphaFoldDB" id="A0A1M4ZID4"/>
<feature type="transmembrane region" description="Helical" evidence="1">
    <location>
        <begin position="77"/>
        <end position="95"/>
    </location>
</feature>
<dbReference type="Proteomes" id="UP000184041">
    <property type="component" value="Unassembled WGS sequence"/>
</dbReference>
<keyword evidence="1" id="KW-0472">Membrane</keyword>
<dbReference type="OrthoDB" id="1524985at2"/>
<dbReference type="Pfam" id="PF04892">
    <property type="entry name" value="VanZ"/>
    <property type="match status" value="1"/>
</dbReference>
<keyword evidence="4" id="KW-1185">Reference proteome</keyword>
<proteinExistence type="predicted"/>
<evidence type="ECO:0000313" key="3">
    <source>
        <dbReference type="EMBL" id="SHF17735.1"/>
    </source>
</evidence>
<dbReference type="PANTHER" id="PTHR28008">
    <property type="entry name" value="DOMAIN PROTEIN, PUTATIVE (AFU_ORTHOLOGUE AFUA_3G10980)-RELATED"/>
    <property type="match status" value="1"/>
</dbReference>
<evidence type="ECO:0000313" key="4">
    <source>
        <dbReference type="Proteomes" id="UP000184041"/>
    </source>
</evidence>
<keyword evidence="1" id="KW-0812">Transmembrane</keyword>
<feature type="transmembrane region" description="Helical" evidence="1">
    <location>
        <begin position="107"/>
        <end position="128"/>
    </location>
</feature>
<protein>
    <submittedName>
        <fullName evidence="3">VanZ like family protein</fullName>
    </submittedName>
</protein>
<dbReference type="InterPro" id="IPR006976">
    <property type="entry name" value="VanZ-like"/>
</dbReference>